<keyword evidence="1" id="KW-0812">Transmembrane</keyword>
<evidence type="ECO:0000313" key="3">
    <source>
        <dbReference type="Proteomes" id="UP000243342"/>
    </source>
</evidence>
<dbReference type="AlphaFoldDB" id="A0A1J7BUM8"/>
<evidence type="ECO:0000256" key="1">
    <source>
        <dbReference type="SAM" id="Phobius"/>
    </source>
</evidence>
<organism evidence="2 3">
    <name type="scientific">Mangrovactinospora gilvigrisea</name>
    <dbReference type="NCBI Taxonomy" id="1428644"/>
    <lineage>
        <taxon>Bacteria</taxon>
        <taxon>Bacillati</taxon>
        <taxon>Actinomycetota</taxon>
        <taxon>Actinomycetes</taxon>
        <taxon>Kitasatosporales</taxon>
        <taxon>Streptomycetaceae</taxon>
        <taxon>Mangrovactinospora</taxon>
    </lineage>
</organism>
<feature type="transmembrane region" description="Helical" evidence="1">
    <location>
        <begin position="25"/>
        <end position="47"/>
    </location>
</feature>
<proteinExistence type="predicted"/>
<sequence>MTTEHPHPAEGGVDRYREDRSAINLPLLFHGLFWPAGFVFFVLAAPLTGTVALFVPAFLFGMVALLTFAPFGLLLCWSTDIRLTADGVVIGGIRRTAHRKARAASTGTDPWVPYPTTQRRLVFSCPWDAVQRIEVVTERTELKRLRSEALDVGFRAGGAIRLGRLWAPFMRAALVVNVDVDRAEFPRVLRQGEATQTPLGRRSNQRLVIESPVWFAPTRHPEKLAAALRSASGSGLLKSSALAEYQ</sequence>
<evidence type="ECO:0000313" key="2">
    <source>
        <dbReference type="EMBL" id="OIV37169.1"/>
    </source>
</evidence>
<dbReference type="STRING" id="1428644.BIV57_12640"/>
<dbReference type="EMBL" id="MLCF01000062">
    <property type="protein sequence ID" value="OIV37169.1"/>
    <property type="molecule type" value="Genomic_DNA"/>
</dbReference>
<keyword evidence="1" id="KW-0472">Membrane</keyword>
<evidence type="ECO:0008006" key="4">
    <source>
        <dbReference type="Google" id="ProtNLM"/>
    </source>
</evidence>
<reference evidence="2 3" key="1">
    <citation type="submission" date="2016-10" db="EMBL/GenBank/DDBJ databases">
        <title>Genome sequence of Streptomyces gilvigriseus MUSC 26.</title>
        <authorList>
            <person name="Lee L.-H."/>
            <person name="Ser H.-L."/>
        </authorList>
    </citation>
    <scope>NUCLEOTIDE SEQUENCE [LARGE SCALE GENOMIC DNA]</scope>
    <source>
        <strain evidence="2 3">MUSC 26</strain>
    </source>
</reference>
<feature type="transmembrane region" description="Helical" evidence="1">
    <location>
        <begin position="53"/>
        <end position="77"/>
    </location>
</feature>
<accession>A0A1J7BUM8</accession>
<name>A0A1J7BUM8_9ACTN</name>
<dbReference type="RefSeq" id="WP_071656902.1">
    <property type="nucleotide sequence ID" value="NZ_MLCF01000062.1"/>
</dbReference>
<comment type="caution">
    <text evidence="2">The sequence shown here is derived from an EMBL/GenBank/DDBJ whole genome shotgun (WGS) entry which is preliminary data.</text>
</comment>
<dbReference type="OrthoDB" id="4350822at2"/>
<keyword evidence="3" id="KW-1185">Reference proteome</keyword>
<dbReference type="Proteomes" id="UP000243342">
    <property type="component" value="Unassembled WGS sequence"/>
</dbReference>
<protein>
    <recommendedName>
        <fullName evidence="4">DUF3093 domain-containing protein</fullName>
    </recommendedName>
</protein>
<keyword evidence="1" id="KW-1133">Transmembrane helix</keyword>
<gene>
    <name evidence="2" type="ORF">BIV57_12640</name>
</gene>